<dbReference type="CDD" id="cd04194">
    <property type="entry name" value="GT8_A4GalT_like"/>
    <property type="match status" value="1"/>
</dbReference>
<dbReference type="SUPFAM" id="SSF53448">
    <property type="entry name" value="Nucleotide-diphospho-sugar transferases"/>
    <property type="match status" value="1"/>
</dbReference>
<keyword evidence="7" id="KW-0460">Magnesium</keyword>
<reference evidence="10 11" key="1">
    <citation type="journal article" date="2015" name="PLoS ONE">
        <title>Azotobacter Genomes: The Genome of Azotobacter chroococcum NCIMB 8003 (ATCC 4412).</title>
        <authorList>
            <person name="Robson R.L."/>
            <person name="Jones R."/>
            <person name="Robson R.M."/>
            <person name="Schwartz A."/>
            <person name="Richardson T.H."/>
        </authorList>
    </citation>
    <scope>NUCLEOTIDE SEQUENCE [LARGE SCALE GENOMIC DNA]</scope>
    <source>
        <strain evidence="10 11">NCIMB 8003</strain>
    </source>
</reference>
<dbReference type="InterPro" id="IPR050748">
    <property type="entry name" value="Glycosyltrans_8_dom-fam"/>
</dbReference>
<evidence type="ECO:0000256" key="7">
    <source>
        <dbReference type="ARBA" id="ARBA00022842"/>
    </source>
</evidence>
<dbReference type="RefSeq" id="WP_039801928.1">
    <property type="nucleotide sequence ID" value="NZ_CP010415.1"/>
</dbReference>
<feature type="domain" description="Glycosyl transferase family 8 C-terminal" evidence="9">
    <location>
        <begin position="264"/>
        <end position="322"/>
    </location>
</feature>
<comment type="similarity">
    <text evidence="3">Belongs to the glycosyltransferase 8 family.</text>
</comment>
<evidence type="ECO:0000256" key="3">
    <source>
        <dbReference type="ARBA" id="ARBA00006351"/>
    </source>
</evidence>
<dbReference type="Proteomes" id="UP000068210">
    <property type="component" value="Chromosome"/>
</dbReference>
<keyword evidence="4 10" id="KW-0328">Glycosyltransferase</keyword>
<dbReference type="AlphaFoldDB" id="A0A0C4WJN5"/>
<evidence type="ECO:0000256" key="2">
    <source>
        <dbReference type="ARBA" id="ARBA00004713"/>
    </source>
</evidence>
<evidence type="ECO:0000313" key="11">
    <source>
        <dbReference type="Proteomes" id="UP000068210"/>
    </source>
</evidence>
<dbReference type="InterPro" id="IPR013645">
    <property type="entry name" value="Glyco_transf_8N"/>
</dbReference>
<keyword evidence="8" id="KW-0448">Lipopolysaccharide biosynthesis</keyword>
<dbReference type="STRING" id="1328314.Achr_7000"/>
<dbReference type="KEGG" id="acx:Achr_7000"/>
<keyword evidence="5 10" id="KW-0808">Transferase</keyword>
<evidence type="ECO:0000256" key="5">
    <source>
        <dbReference type="ARBA" id="ARBA00022679"/>
    </source>
</evidence>
<dbReference type="PANTHER" id="PTHR13778">
    <property type="entry name" value="GLYCOSYLTRANSFERASE 8 DOMAIN-CONTAINING PROTEIN"/>
    <property type="match status" value="1"/>
</dbReference>
<dbReference type="Pfam" id="PF01501">
    <property type="entry name" value="Glyco_transf_8"/>
    <property type="match status" value="1"/>
</dbReference>
<dbReference type="EMBL" id="CP010415">
    <property type="protein sequence ID" value="AJE20199.1"/>
    <property type="molecule type" value="Genomic_DNA"/>
</dbReference>
<dbReference type="HOGENOM" id="CLU_050833_5_0_6"/>
<evidence type="ECO:0000256" key="1">
    <source>
        <dbReference type="ARBA" id="ARBA00001946"/>
    </source>
</evidence>
<organism evidence="10 11">
    <name type="scientific">Azotobacter chroococcum NCIMB 8003</name>
    <dbReference type="NCBI Taxonomy" id="1328314"/>
    <lineage>
        <taxon>Bacteria</taxon>
        <taxon>Pseudomonadati</taxon>
        <taxon>Pseudomonadota</taxon>
        <taxon>Gammaproteobacteria</taxon>
        <taxon>Pseudomonadales</taxon>
        <taxon>Pseudomonadaceae</taxon>
        <taxon>Azotobacter</taxon>
    </lineage>
</organism>
<evidence type="ECO:0000259" key="9">
    <source>
        <dbReference type="Pfam" id="PF08437"/>
    </source>
</evidence>
<dbReference type="InterPro" id="IPR029044">
    <property type="entry name" value="Nucleotide-diphossugar_trans"/>
</dbReference>
<dbReference type="InterPro" id="IPR002495">
    <property type="entry name" value="Glyco_trans_8"/>
</dbReference>
<accession>A0A0C4WJN5</accession>
<dbReference type="Pfam" id="PF08437">
    <property type="entry name" value="Glyco_transf_8C"/>
    <property type="match status" value="1"/>
</dbReference>
<gene>
    <name evidence="10" type="ORF">Achr_7000</name>
</gene>
<evidence type="ECO:0000256" key="4">
    <source>
        <dbReference type="ARBA" id="ARBA00022676"/>
    </source>
</evidence>
<comment type="cofactor">
    <cofactor evidence="1">
        <name>Mg(2+)</name>
        <dbReference type="ChEBI" id="CHEBI:18420"/>
    </cofactor>
</comment>
<name>A0A0C4WJN5_9GAMM</name>
<comment type="pathway">
    <text evidence="2">Bacterial outer membrane biogenesis; LPS core biosynthesis.</text>
</comment>
<protein>
    <submittedName>
        <fullName evidence="10">Lipopolysaccharide 1,3-galactosyltransferase</fullName>
    </submittedName>
</protein>
<dbReference type="GO" id="GO:0016757">
    <property type="term" value="F:glycosyltransferase activity"/>
    <property type="evidence" value="ECO:0007669"/>
    <property type="project" value="UniProtKB-KW"/>
</dbReference>
<dbReference type="Gene3D" id="3.90.550.10">
    <property type="entry name" value="Spore Coat Polysaccharide Biosynthesis Protein SpsA, Chain A"/>
    <property type="match status" value="1"/>
</dbReference>
<dbReference type="PANTHER" id="PTHR13778:SF47">
    <property type="entry name" value="LIPOPOLYSACCHARIDE 1,3-GALACTOSYLTRANSFERASE"/>
    <property type="match status" value="1"/>
</dbReference>
<proteinExistence type="inferred from homology"/>
<keyword evidence="6" id="KW-0479">Metal-binding</keyword>
<evidence type="ECO:0000256" key="6">
    <source>
        <dbReference type="ARBA" id="ARBA00022723"/>
    </source>
</evidence>
<sequence length="327" mass="37361">MSDTTTRNPDALHIAFGVDENYLHPMGVTIVSIIENNPALDLVFHVFISRISSAGRARLDRLERMLARPVNLHLVDEMLDVKDPASGKGQAHISKAAYIRLLIPGALRNFTDRVLYLDADILCVGDISGLLHLDIDGRTAAVIRDAGSESKRAGLVKKGQTLSNYFNSGVLYIDIPRWIDRDVTSRAQEKIADPVLNLRYSDQDALNLVLDGDVRFVDKGWNYQYGLTGKLKKSRVGMDVPPDTKFVHFIGPMKPWRSWNPHQSKELFLKYQALSPWVGEALDDNFSPREIYVYSRFMYRLMFQQRRWLSGLLWYGRFLHKKYKAGY</sequence>
<evidence type="ECO:0000313" key="10">
    <source>
        <dbReference type="EMBL" id="AJE20199.1"/>
    </source>
</evidence>
<evidence type="ECO:0000256" key="8">
    <source>
        <dbReference type="ARBA" id="ARBA00022985"/>
    </source>
</evidence>
<keyword evidence="11" id="KW-1185">Reference proteome</keyword>
<dbReference type="GO" id="GO:0046872">
    <property type="term" value="F:metal ion binding"/>
    <property type="evidence" value="ECO:0007669"/>
    <property type="project" value="UniProtKB-KW"/>
</dbReference>